<accession>A0A242NX48</accession>
<dbReference type="Proteomes" id="UP000194968">
    <property type="component" value="Unassembled WGS sequence"/>
</dbReference>
<evidence type="ECO:0000313" key="2">
    <source>
        <dbReference type="Proteomes" id="UP000194968"/>
    </source>
</evidence>
<organism evidence="1 2">
    <name type="scientific">Gilliamella apis</name>
    <dbReference type="NCBI Taxonomy" id="1970738"/>
    <lineage>
        <taxon>Bacteria</taxon>
        <taxon>Pseudomonadati</taxon>
        <taxon>Pseudomonadota</taxon>
        <taxon>Gammaproteobacteria</taxon>
        <taxon>Orbales</taxon>
        <taxon>Orbaceae</taxon>
        <taxon>Gilliamella</taxon>
    </lineage>
</organism>
<evidence type="ECO:0000313" key="1">
    <source>
        <dbReference type="EMBL" id="OTQ52716.1"/>
    </source>
</evidence>
<dbReference type="AlphaFoldDB" id="A0A242NX48"/>
<comment type="caution">
    <text evidence="1">The sequence shown here is derived from an EMBL/GenBank/DDBJ whole genome shotgun (WGS) entry which is preliminary data.</text>
</comment>
<gene>
    <name evidence="1" type="ORF">B6D06_01715</name>
</gene>
<proteinExistence type="predicted"/>
<reference evidence="1 2" key="1">
    <citation type="submission" date="2017-03" db="EMBL/GenBank/DDBJ databases">
        <title>Comparative genomics of honeybee gut symbionts reveal geographically distinct and subgroup specific antibiotic resistance.</title>
        <authorList>
            <person name="Ludvigsen J."/>
            <person name="Porcellato D."/>
            <person name="Labee-Lund T.M."/>
            <person name="Amdam G.V."/>
            <person name="Rudi K."/>
        </authorList>
    </citation>
    <scope>NUCLEOTIDE SEQUENCE [LARGE SCALE GENOMIC DNA]</scope>
    <source>
        <strain evidence="1 2">A-4-12</strain>
    </source>
</reference>
<name>A0A242NX48_9GAMM</name>
<dbReference type="EMBL" id="NASK01000070">
    <property type="protein sequence ID" value="OTQ52716.1"/>
    <property type="molecule type" value="Genomic_DNA"/>
</dbReference>
<protein>
    <submittedName>
        <fullName evidence="1">Uncharacterized protein</fullName>
    </submittedName>
</protein>
<dbReference type="RefSeq" id="WP_086319998.1">
    <property type="nucleotide sequence ID" value="NZ_NASK01000070.1"/>
</dbReference>
<sequence>MNTIEVISKEDYLATIPLIIHNYITNELQFQLQTIISEEHLVYCRHIETMAIFIQPDIEINAAIIPKEDIILFMVAMNLKVIKMLTTFEAYINYKTVSEDQIRLLTNFMQSDFFTEVQKLKLKNLILLG</sequence>